<keyword evidence="4 14" id="KW-1003">Cell membrane</keyword>
<feature type="compositionally biased region" description="Gly residues" evidence="15">
    <location>
        <begin position="436"/>
        <end position="449"/>
    </location>
</feature>
<comment type="PTM">
    <text evidence="14">Proteolytically cleaved before the transmembrane segment to yield the secreted ectodomain incorporated in the zona pellucida.</text>
</comment>
<evidence type="ECO:0000256" key="13">
    <source>
        <dbReference type="ARBA" id="ARBA00023180"/>
    </source>
</evidence>
<sequence>MRLKLIAVGLLVLNALASLSEAQYQNIPKQNVQGIRPPTTNTKPNQYPAKPNPFPARPNQDQIKPIQDQVKPSLSLRPMTWKFPEVVVPSETGTMVELRTPSTPNSIKIQCEEKQVLVEVDMDFYKHGHLINPADITLGGCAVAGQDVSTNRLLLQSELHSCGAVLTTTDKELIYTFTIIYAPRPLTGTSIIRADGAVVGVACHYQRNHNVSSDVLHPVWVPFSAILTGDEIFLFSLRLMMENFVGIRETTKFYLGDMIYIEASVRQFYHVPLRVYVDNCVASASENPNSVPNYNFIENYGCMTDAKITGSSSRFQQRSVDDKLQFMLEAFKFQDTSMVYITCTLKATAAIVPNDYQHKACSYLRGGGWVAAGGSNEVCSCCDSSCGGGGGGGVGGGGGGGGGGGVGGGGGGGGVGGGGGGGGGVGGGGGGGGAGGGGGGGGGGVGGGKFNQNQYRPAQGELWGETTIGPIFVSKKKP</sequence>
<keyword evidence="13" id="KW-0325">Glycoprotein</keyword>
<evidence type="ECO:0000256" key="1">
    <source>
        <dbReference type="ARBA" id="ARBA00004498"/>
    </source>
</evidence>
<evidence type="ECO:0000256" key="14">
    <source>
        <dbReference type="RuleBase" id="RU367066"/>
    </source>
</evidence>
<dbReference type="Pfam" id="PF00100">
    <property type="entry name" value="Zona_pellucida"/>
    <property type="match status" value="1"/>
</dbReference>
<dbReference type="PANTHER" id="PTHR11576">
    <property type="entry name" value="ZONA PELLUCIDA SPERM-BINDING PROTEIN 3"/>
    <property type="match status" value="1"/>
</dbReference>
<evidence type="ECO:0000256" key="7">
    <source>
        <dbReference type="ARBA" id="ARBA00022685"/>
    </source>
</evidence>
<keyword evidence="7 14" id="KW-0165">Cleavage on pair of basic residues</keyword>
<evidence type="ECO:0000256" key="10">
    <source>
        <dbReference type="ARBA" id="ARBA00022989"/>
    </source>
</evidence>
<keyword evidence="18" id="KW-1185">Reference proteome</keyword>
<dbReference type="GO" id="GO:0035803">
    <property type="term" value="P:egg coat formation"/>
    <property type="evidence" value="ECO:0007669"/>
    <property type="project" value="UniProtKB-UniRule"/>
</dbReference>
<dbReference type="AlphaFoldDB" id="A0AAV6HF77"/>
<feature type="domain" description="ZP" evidence="16">
    <location>
        <begin position="110"/>
        <end position="368"/>
    </location>
</feature>
<keyword evidence="11" id="KW-0472">Membrane</keyword>
<gene>
    <name evidence="17" type="ORF">AALO_G00006800</name>
</gene>
<evidence type="ECO:0000256" key="3">
    <source>
        <dbReference type="ARBA" id="ARBA00017980"/>
    </source>
</evidence>
<evidence type="ECO:0000256" key="6">
    <source>
        <dbReference type="ARBA" id="ARBA00022530"/>
    </source>
</evidence>
<evidence type="ECO:0000256" key="9">
    <source>
        <dbReference type="ARBA" id="ARBA00022729"/>
    </source>
</evidence>
<evidence type="ECO:0000259" key="16">
    <source>
        <dbReference type="PROSITE" id="PS51034"/>
    </source>
</evidence>
<keyword evidence="5 14" id="KW-0964">Secreted</keyword>
<dbReference type="GO" id="GO:0005886">
    <property type="term" value="C:plasma membrane"/>
    <property type="evidence" value="ECO:0007669"/>
    <property type="project" value="UniProtKB-SubCell"/>
</dbReference>
<dbReference type="InterPro" id="IPR055355">
    <property type="entry name" value="ZP-C"/>
</dbReference>
<dbReference type="InterPro" id="IPR042235">
    <property type="entry name" value="ZP-C_dom"/>
</dbReference>
<dbReference type="SMART" id="SM00241">
    <property type="entry name" value="ZP"/>
    <property type="match status" value="1"/>
</dbReference>
<keyword evidence="8" id="KW-0812">Transmembrane</keyword>
<keyword evidence="6 14" id="KW-0272">Extracellular matrix</keyword>
<comment type="function">
    <text evidence="14">Component of the zona pellucida, an extracellular matrix surrounding oocytes which mediates sperm binding, induction of the acrosome reaction and prevents post-fertilization polyspermy. The zona pellucida is composed of 3 to 4 glycoproteins, ZP1, ZP2, ZP3, and ZP4. ZP3 is essential for sperm binding and zona matrix formation.</text>
</comment>
<evidence type="ECO:0000256" key="11">
    <source>
        <dbReference type="ARBA" id="ARBA00023136"/>
    </source>
</evidence>
<dbReference type="InterPro" id="IPR048290">
    <property type="entry name" value="ZP_chr"/>
</dbReference>
<proteinExistence type="inferred from homology"/>
<comment type="subcellular location">
    <subcellularLocation>
        <location evidence="1">Secreted</location>
        <location evidence="1">Extracellular space</location>
        <location evidence="1">Extracellular matrix</location>
    </subcellularLocation>
    <subcellularLocation>
        <location evidence="14">Zona pellucida</location>
    </subcellularLocation>
    <subcellularLocation>
        <location evidence="14">Cell membrane</location>
        <topology evidence="14">Single-pass type I membrane protein</topology>
    </subcellularLocation>
</comment>
<dbReference type="GO" id="GO:0007339">
    <property type="term" value="P:binding of sperm to zona pellucida"/>
    <property type="evidence" value="ECO:0007669"/>
    <property type="project" value="UniProtKB-UniRule"/>
</dbReference>
<dbReference type="Gene3D" id="2.60.40.3210">
    <property type="entry name" value="Zona pellucida, ZP-N domain"/>
    <property type="match status" value="1"/>
</dbReference>
<keyword evidence="10" id="KW-1133">Transmembrane helix</keyword>
<evidence type="ECO:0000256" key="4">
    <source>
        <dbReference type="ARBA" id="ARBA00022475"/>
    </source>
</evidence>
<evidence type="ECO:0000256" key="2">
    <source>
        <dbReference type="ARBA" id="ARBA00006735"/>
    </source>
</evidence>
<dbReference type="InterPro" id="IPR055356">
    <property type="entry name" value="ZP-N"/>
</dbReference>
<feature type="region of interest" description="Disordered" evidence="15">
    <location>
        <begin position="436"/>
        <end position="478"/>
    </location>
</feature>
<dbReference type="FunFam" id="2.60.40.4100:FF:000002">
    <property type="entry name" value="Zona pellucida sperm-binding protein 3"/>
    <property type="match status" value="1"/>
</dbReference>
<dbReference type="PROSITE" id="PS51034">
    <property type="entry name" value="ZP_2"/>
    <property type="match status" value="1"/>
</dbReference>
<dbReference type="Proteomes" id="UP000823561">
    <property type="component" value="Chromosome 1"/>
</dbReference>
<evidence type="ECO:0000313" key="17">
    <source>
        <dbReference type="EMBL" id="KAG5285734.1"/>
    </source>
</evidence>
<comment type="similarity">
    <text evidence="2 14">Belongs to the ZP domain family. ZPC subfamily.</text>
</comment>
<evidence type="ECO:0000313" key="18">
    <source>
        <dbReference type="Proteomes" id="UP000823561"/>
    </source>
</evidence>
<dbReference type="GO" id="GO:0035805">
    <property type="term" value="C:egg coat"/>
    <property type="evidence" value="ECO:0007669"/>
    <property type="project" value="UniProtKB-SubCell"/>
</dbReference>
<evidence type="ECO:0000256" key="5">
    <source>
        <dbReference type="ARBA" id="ARBA00022525"/>
    </source>
</evidence>
<dbReference type="InterPro" id="IPR001507">
    <property type="entry name" value="ZP_dom"/>
</dbReference>
<accession>A0AAV6HF77</accession>
<dbReference type="FunFam" id="2.60.40.3210:FF:000001">
    <property type="entry name" value="Zona pellucida sperm-binding protein 3"/>
    <property type="match status" value="1"/>
</dbReference>
<keyword evidence="9 14" id="KW-0732">Signal</keyword>
<dbReference type="EMBL" id="JADWDJ010000001">
    <property type="protein sequence ID" value="KAG5285734.1"/>
    <property type="molecule type" value="Genomic_DNA"/>
</dbReference>
<dbReference type="PRINTS" id="PR00023">
    <property type="entry name" value="ZPELLUCIDA"/>
</dbReference>
<name>A0AAV6HF77_9TELE</name>
<dbReference type="Pfam" id="PF23344">
    <property type="entry name" value="ZP-N"/>
    <property type="match status" value="1"/>
</dbReference>
<organism evidence="17 18">
    <name type="scientific">Alosa alosa</name>
    <name type="common">allis shad</name>
    <dbReference type="NCBI Taxonomy" id="278164"/>
    <lineage>
        <taxon>Eukaryota</taxon>
        <taxon>Metazoa</taxon>
        <taxon>Chordata</taxon>
        <taxon>Craniata</taxon>
        <taxon>Vertebrata</taxon>
        <taxon>Euteleostomi</taxon>
        <taxon>Actinopterygii</taxon>
        <taxon>Neopterygii</taxon>
        <taxon>Teleostei</taxon>
        <taxon>Clupei</taxon>
        <taxon>Clupeiformes</taxon>
        <taxon>Clupeoidei</taxon>
        <taxon>Clupeidae</taxon>
        <taxon>Alosa</taxon>
    </lineage>
</organism>
<feature type="compositionally biased region" description="Polar residues" evidence="15">
    <location>
        <begin position="30"/>
        <end position="45"/>
    </location>
</feature>
<dbReference type="PANTHER" id="PTHR11576:SF2">
    <property type="entry name" value="ZONA PELLUCIDA SPERM-BINDING PROTEIN 3"/>
    <property type="match status" value="1"/>
</dbReference>
<feature type="region of interest" description="Disordered" evidence="15">
    <location>
        <begin position="30"/>
        <end position="61"/>
    </location>
</feature>
<comment type="caution">
    <text evidence="17">The sequence shown here is derived from an EMBL/GenBank/DDBJ whole genome shotgun (WGS) entry which is preliminary data.</text>
</comment>
<protein>
    <recommendedName>
        <fullName evidence="3 14">Zona pellucida sperm-binding protein 3</fullName>
    </recommendedName>
</protein>
<keyword evidence="12 14" id="KW-1015">Disulfide bond</keyword>
<reference evidence="17 18" key="1">
    <citation type="submission" date="2020-10" db="EMBL/GenBank/DDBJ databases">
        <title>Chromosome-scale genome assembly of the Allis shad, Alosa alosa.</title>
        <authorList>
            <person name="Margot Z."/>
            <person name="Christophe K."/>
            <person name="Cabau C."/>
            <person name="Louis A."/>
            <person name="Berthelot C."/>
            <person name="Parey E."/>
            <person name="Roest Crollius H."/>
            <person name="Montfort J."/>
            <person name="Robinson-Rechavi M."/>
            <person name="Bucao C."/>
            <person name="Bouchez O."/>
            <person name="Gislard M."/>
            <person name="Lluch J."/>
            <person name="Milhes M."/>
            <person name="Lampietro C."/>
            <person name="Lopez Roques C."/>
            <person name="Donnadieu C."/>
            <person name="Braasch I."/>
            <person name="Desvignes T."/>
            <person name="Postlethwait J."/>
            <person name="Bobe J."/>
            <person name="Guiguen Y."/>
        </authorList>
    </citation>
    <scope>NUCLEOTIDE SEQUENCE [LARGE SCALE GENOMIC DNA]</scope>
    <source>
        <strain evidence="17">M-15738</strain>
        <tissue evidence="17">Blood</tissue>
    </source>
</reference>
<dbReference type="GO" id="GO:0032190">
    <property type="term" value="F:acrosin binding"/>
    <property type="evidence" value="ECO:0007669"/>
    <property type="project" value="TreeGrafter"/>
</dbReference>
<evidence type="ECO:0000256" key="8">
    <source>
        <dbReference type="ARBA" id="ARBA00022692"/>
    </source>
</evidence>
<feature type="signal peptide" evidence="14">
    <location>
        <begin position="1"/>
        <end position="22"/>
    </location>
</feature>
<feature type="chain" id="PRO_5043099935" description="Zona pellucida sperm-binding protein 3" evidence="14">
    <location>
        <begin position="23"/>
        <end position="478"/>
    </location>
</feature>
<dbReference type="Gene3D" id="2.60.40.4100">
    <property type="entry name" value="Zona pellucida, ZP-C domain"/>
    <property type="match status" value="1"/>
</dbReference>
<dbReference type="GO" id="GO:2000344">
    <property type="term" value="P:positive regulation of acrosome reaction"/>
    <property type="evidence" value="ECO:0007669"/>
    <property type="project" value="UniProtKB-UniRule"/>
</dbReference>
<comment type="domain">
    <text evidence="14">The ZP domain is involved in the polymerization of the ZP proteins to form the zona pellucida.</text>
</comment>
<evidence type="ECO:0000256" key="12">
    <source>
        <dbReference type="ARBA" id="ARBA00023157"/>
    </source>
</evidence>
<evidence type="ECO:0000256" key="15">
    <source>
        <dbReference type="SAM" id="MobiDB-lite"/>
    </source>
</evidence>
<dbReference type="GO" id="GO:0035804">
    <property type="term" value="F:structural constituent of egg coat"/>
    <property type="evidence" value="ECO:0007669"/>
    <property type="project" value="UniProtKB-UniRule"/>
</dbReference>